<name>A0AAQ3X9D9_PASNO</name>
<proteinExistence type="predicted"/>
<evidence type="ECO:0000313" key="3">
    <source>
        <dbReference type="Proteomes" id="UP001341281"/>
    </source>
</evidence>
<keyword evidence="3" id="KW-1185">Reference proteome</keyword>
<accession>A0AAQ3X9D9</accession>
<dbReference type="EMBL" id="CP144752">
    <property type="protein sequence ID" value="WVZ89980.1"/>
    <property type="molecule type" value="Genomic_DNA"/>
</dbReference>
<evidence type="ECO:0000256" key="1">
    <source>
        <dbReference type="SAM" id="MobiDB-lite"/>
    </source>
</evidence>
<reference evidence="2 3" key="1">
    <citation type="submission" date="2024-02" db="EMBL/GenBank/DDBJ databases">
        <title>High-quality chromosome-scale genome assembly of Pensacola bahiagrass (Paspalum notatum Flugge var. saurae).</title>
        <authorList>
            <person name="Vega J.M."/>
            <person name="Podio M."/>
            <person name="Orjuela J."/>
            <person name="Siena L.A."/>
            <person name="Pessino S.C."/>
            <person name="Combes M.C."/>
            <person name="Mariac C."/>
            <person name="Albertini E."/>
            <person name="Pupilli F."/>
            <person name="Ortiz J.P.A."/>
            <person name="Leblanc O."/>
        </authorList>
    </citation>
    <scope>NUCLEOTIDE SEQUENCE [LARGE SCALE GENOMIC DNA]</scope>
    <source>
        <strain evidence="2">R1</strain>
        <tissue evidence="2">Leaf</tissue>
    </source>
</reference>
<protein>
    <submittedName>
        <fullName evidence="2">Uncharacterized protein</fullName>
    </submittedName>
</protein>
<sequence length="98" mass="9902">MRGSGPPWPPVQLPIGVAPGAAPAADLLVPLGHPSSSLVPGRCSTNCSTTSSSMSPAPGDTRLDGVLPQSEPCSGTLVAVLLVNGSPYHCWPLPSTLY</sequence>
<organism evidence="2 3">
    <name type="scientific">Paspalum notatum var. saurae</name>
    <dbReference type="NCBI Taxonomy" id="547442"/>
    <lineage>
        <taxon>Eukaryota</taxon>
        <taxon>Viridiplantae</taxon>
        <taxon>Streptophyta</taxon>
        <taxon>Embryophyta</taxon>
        <taxon>Tracheophyta</taxon>
        <taxon>Spermatophyta</taxon>
        <taxon>Magnoliopsida</taxon>
        <taxon>Liliopsida</taxon>
        <taxon>Poales</taxon>
        <taxon>Poaceae</taxon>
        <taxon>PACMAD clade</taxon>
        <taxon>Panicoideae</taxon>
        <taxon>Andropogonodae</taxon>
        <taxon>Paspaleae</taxon>
        <taxon>Paspalinae</taxon>
        <taxon>Paspalum</taxon>
    </lineage>
</organism>
<feature type="compositionally biased region" description="Low complexity" evidence="1">
    <location>
        <begin position="43"/>
        <end position="55"/>
    </location>
</feature>
<evidence type="ECO:0000313" key="2">
    <source>
        <dbReference type="EMBL" id="WVZ89980.1"/>
    </source>
</evidence>
<feature type="region of interest" description="Disordered" evidence="1">
    <location>
        <begin position="42"/>
        <end position="68"/>
    </location>
</feature>
<gene>
    <name evidence="2" type="ORF">U9M48_036325</name>
</gene>
<dbReference type="Proteomes" id="UP001341281">
    <property type="component" value="Chromosome 08"/>
</dbReference>
<dbReference type="AlphaFoldDB" id="A0AAQ3X9D9"/>